<name>A0ABY7CYT9_9BASI</name>
<dbReference type="EMBL" id="CP110431">
    <property type="protein sequence ID" value="WAQ89587.1"/>
    <property type="molecule type" value="Genomic_DNA"/>
</dbReference>
<feature type="region of interest" description="Disordered" evidence="1">
    <location>
        <begin position="1"/>
        <end position="47"/>
    </location>
</feature>
<organism evidence="2 3">
    <name type="scientific">Puccinia triticina</name>
    <dbReference type="NCBI Taxonomy" id="208348"/>
    <lineage>
        <taxon>Eukaryota</taxon>
        <taxon>Fungi</taxon>
        <taxon>Dikarya</taxon>
        <taxon>Basidiomycota</taxon>
        <taxon>Pucciniomycotina</taxon>
        <taxon>Pucciniomycetes</taxon>
        <taxon>Pucciniales</taxon>
        <taxon>Pucciniaceae</taxon>
        <taxon>Puccinia</taxon>
    </lineage>
</organism>
<gene>
    <name evidence="2" type="ORF">PtA15_11A277</name>
</gene>
<feature type="compositionally biased region" description="Polar residues" evidence="1">
    <location>
        <begin position="81"/>
        <end position="91"/>
    </location>
</feature>
<dbReference type="GeneID" id="77802063"/>
<protein>
    <submittedName>
        <fullName evidence="2">Uncharacterized protein</fullName>
    </submittedName>
</protein>
<evidence type="ECO:0000313" key="3">
    <source>
        <dbReference type="Proteomes" id="UP001164743"/>
    </source>
</evidence>
<keyword evidence="3" id="KW-1185">Reference proteome</keyword>
<dbReference type="Proteomes" id="UP001164743">
    <property type="component" value="Chromosome 11A"/>
</dbReference>
<evidence type="ECO:0000256" key="1">
    <source>
        <dbReference type="SAM" id="MobiDB-lite"/>
    </source>
</evidence>
<dbReference type="RefSeq" id="XP_053025142.1">
    <property type="nucleotide sequence ID" value="XM_053161168.1"/>
</dbReference>
<feature type="compositionally biased region" description="Polar residues" evidence="1">
    <location>
        <begin position="33"/>
        <end position="47"/>
    </location>
</feature>
<proteinExistence type="predicted"/>
<feature type="region of interest" description="Disordered" evidence="1">
    <location>
        <begin position="81"/>
        <end position="115"/>
    </location>
</feature>
<evidence type="ECO:0000313" key="2">
    <source>
        <dbReference type="EMBL" id="WAQ89587.1"/>
    </source>
</evidence>
<reference evidence="2" key="1">
    <citation type="submission" date="2022-10" db="EMBL/GenBank/DDBJ databases">
        <title>Puccinia triticina Genome sequencing and assembly.</title>
        <authorList>
            <person name="Li C."/>
        </authorList>
    </citation>
    <scope>NUCLEOTIDE SEQUENCE</scope>
    <source>
        <strain evidence="2">Pt15</strain>
    </source>
</reference>
<feature type="compositionally biased region" description="Low complexity" evidence="1">
    <location>
        <begin position="105"/>
        <end position="115"/>
    </location>
</feature>
<feature type="compositionally biased region" description="Polar residues" evidence="1">
    <location>
        <begin position="10"/>
        <end position="21"/>
    </location>
</feature>
<accession>A0ABY7CYT9</accession>
<sequence length="203" mass="22882">MRRRPHKKAQTATPLPSSAGSPTPDDPEKLGVTQDSINKDGSGSQLLKPMSNQEELMVACWLSHPPSHHVFELHNFPTRYATSSPHTSQRLNPALGAHSARPHETQTASTSSHSTLTTRRHCQAPFFANPMTTRRLNCLLFTPRFVHQSIQRVYPSHRTFHYSPRIIFQDCQTLITNDYLLPRDSRSVFMRSSTFALPPSIAT</sequence>